<evidence type="ECO:0000256" key="1">
    <source>
        <dbReference type="SAM" id="Phobius"/>
    </source>
</evidence>
<dbReference type="OrthoDB" id="204175at2759"/>
<reference evidence="2" key="1">
    <citation type="submission" date="2021-08" db="EMBL/GenBank/DDBJ databases">
        <title>WGS assembly of Ceratopteris richardii.</title>
        <authorList>
            <person name="Marchant D.B."/>
            <person name="Chen G."/>
            <person name="Jenkins J."/>
            <person name="Shu S."/>
            <person name="Leebens-Mack J."/>
            <person name="Grimwood J."/>
            <person name="Schmutz J."/>
            <person name="Soltis P."/>
            <person name="Soltis D."/>
            <person name="Chen Z.-H."/>
        </authorList>
    </citation>
    <scope>NUCLEOTIDE SEQUENCE</scope>
    <source>
        <strain evidence="2">Whitten #5841</strain>
        <tissue evidence="2">Leaf</tissue>
    </source>
</reference>
<gene>
    <name evidence="2" type="ORF">KP509_14G016700</name>
</gene>
<protein>
    <recommendedName>
        <fullName evidence="4">TLC domain-containing protein</fullName>
    </recommendedName>
</protein>
<evidence type="ECO:0000313" key="3">
    <source>
        <dbReference type="Proteomes" id="UP000825935"/>
    </source>
</evidence>
<keyword evidence="1" id="KW-0472">Membrane</keyword>
<keyword evidence="1" id="KW-1133">Transmembrane helix</keyword>
<evidence type="ECO:0000313" key="2">
    <source>
        <dbReference type="EMBL" id="KAH7414890.1"/>
    </source>
</evidence>
<feature type="transmembrane region" description="Helical" evidence="1">
    <location>
        <begin position="115"/>
        <end position="136"/>
    </location>
</feature>
<dbReference type="EMBL" id="CM035419">
    <property type="protein sequence ID" value="KAH7414890.1"/>
    <property type="molecule type" value="Genomic_DNA"/>
</dbReference>
<dbReference type="InterPro" id="IPR040327">
    <property type="entry name" value="At5g14285-like"/>
</dbReference>
<comment type="caution">
    <text evidence="2">The sequence shown here is derived from an EMBL/GenBank/DDBJ whole genome shotgun (WGS) entry which is preliminary data.</text>
</comment>
<feature type="transmembrane region" description="Helical" evidence="1">
    <location>
        <begin position="12"/>
        <end position="30"/>
    </location>
</feature>
<feature type="transmembrane region" description="Helical" evidence="1">
    <location>
        <begin position="193"/>
        <end position="220"/>
    </location>
</feature>
<feature type="transmembrane region" description="Helical" evidence="1">
    <location>
        <begin position="86"/>
        <end position="103"/>
    </location>
</feature>
<dbReference type="AlphaFoldDB" id="A0A8T2T5Y1"/>
<feature type="transmembrane region" description="Helical" evidence="1">
    <location>
        <begin position="156"/>
        <end position="181"/>
    </location>
</feature>
<feature type="transmembrane region" description="Helical" evidence="1">
    <location>
        <begin position="232"/>
        <end position="252"/>
    </location>
</feature>
<name>A0A8T2T5Y1_CERRI</name>
<feature type="transmembrane region" description="Helical" evidence="1">
    <location>
        <begin position="42"/>
        <end position="66"/>
    </location>
</feature>
<organism evidence="2 3">
    <name type="scientific">Ceratopteris richardii</name>
    <name type="common">Triangle waterfern</name>
    <dbReference type="NCBI Taxonomy" id="49495"/>
    <lineage>
        <taxon>Eukaryota</taxon>
        <taxon>Viridiplantae</taxon>
        <taxon>Streptophyta</taxon>
        <taxon>Embryophyta</taxon>
        <taxon>Tracheophyta</taxon>
        <taxon>Polypodiopsida</taxon>
        <taxon>Polypodiidae</taxon>
        <taxon>Polypodiales</taxon>
        <taxon>Pteridineae</taxon>
        <taxon>Pteridaceae</taxon>
        <taxon>Parkerioideae</taxon>
        <taxon>Ceratopteris</taxon>
    </lineage>
</organism>
<keyword evidence="1" id="KW-0812">Transmembrane</keyword>
<dbReference type="PANTHER" id="PTHR31766">
    <property type="entry name" value="GLABROUS1 ENHANCER-BINDING PROTEIN-LIKE 2"/>
    <property type="match status" value="1"/>
</dbReference>
<evidence type="ECO:0008006" key="4">
    <source>
        <dbReference type="Google" id="ProtNLM"/>
    </source>
</evidence>
<proteinExistence type="predicted"/>
<dbReference type="Proteomes" id="UP000825935">
    <property type="component" value="Chromosome 14"/>
</dbReference>
<accession>A0A8T2T5Y1</accession>
<keyword evidence="3" id="KW-1185">Reference proteome</keyword>
<dbReference type="PANTHER" id="PTHR31766:SF2">
    <property type="entry name" value="GLABROUS1 ENHANCER-BINDING PROTEIN-LIKE 2"/>
    <property type="match status" value="1"/>
</dbReference>
<sequence length="302" mass="34852">MVSFLRWDSWLPWTCVYFTGLYLLGYWVVFARRWPRGAVDRFKAASCCMSIVHGTSTSMAAAIYMLNLFYTDKQQMSWSPTPSSHNSSTMMFWLASRLGVANTRFEEAIMEYSTAYFLVHLVHYLLFVPNQPLFVLHHVFTSSYMLSCRFYTGHGAFSAIILFVVGESTSFLQNVWTISLLTHSAKLFNLLNVPFLIIFSIFWGVLTPWATWQLCLYFLFSREASAVVPFPLALYSMWSVFMGISGSLYWVSTHWAKLMSKKKSEIYASFSFQNTAANKYTEEARVAQEVRDQLTGFCMSER</sequence>